<protein>
    <submittedName>
        <fullName evidence="2">Uncharacterized protein</fullName>
    </submittedName>
</protein>
<organism evidence="2 3">
    <name type="scientific">Conger conger</name>
    <name type="common">Conger eel</name>
    <name type="synonym">Muraena conger</name>
    <dbReference type="NCBI Taxonomy" id="82655"/>
    <lineage>
        <taxon>Eukaryota</taxon>
        <taxon>Metazoa</taxon>
        <taxon>Chordata</taxon>
        <taxon>Craniata</taxon>
        <taxon>Vertebrata</taxon>
        <taxon>Euteleostomi</taxon>
        <taxon>Actinopterygii</taxon>
        <taxon>Neopterygii</taxon>
        <taxon>Teleostei</taxon>
        <taxon>Anguilliformes</taxon>
        <taxon>Congridae</taxon>
        <taxon>Conger</taxon>
    </lineage>
</organism>
<keyword evidence="1" id="KW-0472">Membrane</keyword>
<keyword evidence="3" id="KW-1185">Reference proteome</keyword>
<sequence>MAADLGPARGGRVVLSSLFQTKGRLCLPFHKLSYPCSFQRKRLCVKCLYGWVQIELFFFFCFLFFLNDYISAESLKSSSTFR</sequence>
<dbReference type="EMBL" id="JAFJMO010000009">
    <property type="protein sequence ID" value="KAJ8267495.1"/>
    <property type="molecule type" value="Genomic_DNA"/>
</dbReference>
<dbReference type="AlphaFoldDB" id="A0A9Q1DDN1"/>
<dbReference type="Proteomes" id="UP001152803">
    <property type="component" value="Unassembled WGS sequence"/>
</dbReference>
<comment type="caution">
    <text evidence="2">The sequence shown here is derived from an EMBL/GenBank/DDBJ whole genome shotgun (WGS) entry which is preliminary data.</text>
</comment>
<name>A0A9Q1DDN1_CONCO</name>
<keyword evidence="1" id="KW-0812">Transmembrane</keyword>
<reference evidence="2" key="1">
    <citation type="journal article" date="2023" name="Science">
        <title>Genome structures resolve the early diversification of teleost fishes.</title>
        <authorList>
            <person name="Parey E."/>
            <person name="Louis A."/>
            <person name="Montfort J."/>
            <person name="Bouchez O."/>
            <person name="Roques C."/>
            <person name="Iampietro C."/>
            <person name="Lluch J."/>
            <person name="Castinel A."/>
            <person name="Donnadieu C."/>
            <person name="Desvignes T."/>
            <person name="Floi Bucao C."/>
            <person name="Jouanno E."/>
            <person name="Wen M."/>
            <person name="Mejri S."/>
            <person name="Dirks R."/>
            <person name="Jansen H."/>
            <person name="Henkel C."/>
            <person name="Chen W.J."/>
            <person name="Zahm M."/>
            <person name="Cabau C."/>
            <person name="Klopp C."/>
            <person name="Thompson A.W."/>
            <person name="Robinson-Rechavi M."/>
            <person name="Braasch I."/>
            <person name="Lecointre G."/>
            <person name="Bobe J."/>
            <person name="Postlethwait J.H."/>
            <person name="Berthelot C."/>
            <person name="Roest Crollius H."/>
            <person name="Guiguen Y."/>
        </authorList>
    </citation>
    <scope>NUCLEOTIDE SEQUENCE</scope>
    <source>
        <strain evidence="2">Concon-B</strain>
    </source>
</reference>
<evidence type="ECO:0000313" key="3">
    <source>
        <dbReference type="Proteomes" id="UP001152803"/>
    </source>
</evidence>
<gene>
    <name evidence="2" type="ORF">COCON_G00126670</name>
</gene>
<keyword evidence="1" id="KW-1133">Transmembrane helix</keyword>
<evidence type="ECO:0000256" key="1">
    <source>
        <dbReference type="SAM" id="Phobius"/>
    </source>
</evidence>
<feature type="transmembrane region" description="Helical" evidence="1">
    <location>
        <begin position="48"/>
        <end position="66"/>
    </location>
</feature>
<proteinExistence type="predicted"/>
<evidence type="ECO:0000313" key="2">
    <source>
        <dbReference type="EMBL" id="KAJ8267495.1"/>
    </source>
</evidence>
<accession>A0A9Q1DDN1</accession>